<evidence type="ECO:0000259" key="3">
    <source>
        <dbReference type="PROSITE" id="PS50110"/>
    </source>
</evidence>
<evidence type="ECO:0000256" key="2">
    <source>
        <dbReference type="PROSITE-ProRule" id="PRU00169"/>
    </source>
</evidence>
<dbReference type="GO" id="GO:0000160">
    <property type="term" value="P:phosphorelay signal transduction system"/>
    <property type="evidence" value="ECO:0007669"/>
    <property type="project" value="InterPro"/>
</dbReference>
<sequence length="122" mass="13725">MAKKIIIAEDDKFLANAYRLKLEKEGFEIEIVANGKELIAKIPEFKPNIILLDLLMPLMDGFEALEILKSDKNTKNIPVLIMSNLGQQSDIDKGKELGAKDYIIKSNISLKKVIEKIEGLLK</sequence>
<dbReference type="AlphaFoldDB" id="A0A7C1HVH3"/>
<organism evidence="4">
    <name type="scientific">candidate division WWE3 bacterium</name>
    <dbReference type="NCBI Taxonomy" id="2053526"/>
    <lineage>
        <taxon>Bacteria</taxon>
        <taxon>Katanobacteria</taxon>
    </lineage>
</organism>
<evidence type="ECO:0000313" key="4">
    <source>
        <dbReference type="EMBL" id="HDQ88818.1"/>
    </source>
</evidence>
<gene>
    <name evidence="4" type="ORF">ENN92_01580</name>
</gene>
<comment type="caution">
    <text evidence="4">The sequence shown here is derived from an EMBL/GenBank/DDBJ whole genome shotgun (WGS) entry which is preliminary data.</text>
</comment>
<proteinExistence type="predicted"/>
<feature type="domain" description="Response regulatory" evidence="3">
    <location>
        <begin position="4"/>
        <end position="120"/>
    </location>
</feature>
<feature type="modified residue" description="4-aspartylphosphate" evidence="2">
    <location>
        <position position="53"/>
    </location>
</feature>
<dbReference type="PROSITE" id="PS50110">
    <property type="entry name" value="RESPONSE_REGULATORY"/>
    <property type="match status" value="1"/>
</dbReference>
<reference evidence="4" key="1">
    <citation type="journal article" date="2020" name="mSystems">
        <title>Genome- and Community-Level Interaction Insights into Carbon Utilization and Element Cycling Functions of Hydrothermarchaeota in Hydrothermal Sediment.</title>
        <authorList>
            <person name="Zhou Z."/>
            <person name="Liu Y."/>
            <person name="Xu W."/>
            <person name="Pan J."/>
            <person name="Luo Z.H."/>
            <person name="Li M."/>
        </authorList>
    </citation>
    <scope>NUCLEOTIDE SEQUENCE [LARGE SCALE GENOMIC DNA]</scope>
    <source>
        <strain evidence="4">SpSt-1219</strain>
    </source>
</reference>
<accession>A0A7C1HVH3</accession>
<dbReference type="Proteomes" id="UP000886066">
    <property type="component" value="Unassembled WGS sequence"/>
</dbReference>
<dbReference type="EMBL" id="DSDM01000094">
    <property type="protein sequence ID" value="HDQ88818.1"/>
    <property type="molecule type" value="Genomic_DNA"/>
</dbReference>
<evidence type="ECO:0000256" key="1">
    <source>
        <dbReference type="ARBA" id="ARBA00022553"/>
    </source>
</evidence>
<dbReference type="SMART" id="SM00448">
    <property type="entry name" value="REC"/>
    <property type="match status" value="1"/>
</dbReference>
<dbReference type="PANTHER" id="PTHR44591:SF3">
    <property type="entry name" value="RESPONSE REGULATORY DOMAIN-CONTAINING PROTEIN"/>
    <property type="match status" value="1"/>
</dbReference>
<dbReference type="InterPro" id="IPR011006">
    <property type="entry name" value="CheY-like_superfamily"/>
</dbReference>
<dbReference type="InterPro" id="IPR001789">
    <property type="entry name" value="Sig_transdc_resp-reg_receiver"/>
</dbReference>
<dbReference type="SUPFAM" id="SSF52172">
    <property type="entry name" value="CheY-like"/>
    <property type="match status" value="1"/>
</dbReference>
<dbReference type="InterPro" id="IPR050595">
    <property type="entry name" value="Bact_response_regulator"/>
</dbReference>
<keyword evidence="1 2" id="KW-0597">Phosphoprotein</keyword>
<name>A0A7C1HVH3_UNCKA</name>
<dbReference type="Gene3D" id="3.40.50.2300">
    <property type="match status" value="1"/>
</dbReference>
<protein>
    <submittedName>
        <fullName evidence="4">Response regulator</fullName>
    </submittedName>
</protein>
<dbReference type="PANTHER" id="PTHR44591">
    <property type="entry name" value="STRESS RESPONSE REGULATOR PROTEIN 1"/>
    <property type="match status" value="1"/>
</dbReference>
<dbReference type="Pfam" id="PF00072">
    <property type="entry name" value="Response_reg"/>
    <property type="match status" value="1"/>
</dbReference>